<evidence type="ECO:0000313" key="3">
    <source>
        <dbReference type="Proteomes" id="UP000235162"/>
    </source>
</evidence>
<keyword evidence="1" id="KW-1133">Transmembrane helix</keyword>
<keyword evidence="1" id="KW-0812">Transmembrane</keyword>
<accession>A0AAP8MHF9</accession>
<feature type="transmembrane region" description="Helical" evidence="1">
    <location>
        <begin position="34"/>
        <end position="52"/>
    </location>
</feature>
<keyword evidence="3" id="KW-1185">Reference proteome</keyword>
<comment type="caution">
    <text evidence="2">The sequence shown here is derived from an EMBL/GenBank/DDBJ whole genome shotgun (WGS) entry which is preliminary data.</text>
</comment>
<gene>
    <name evidence="2" type="ORF">C0029_04760</name>
</gene>
<evidence type="ECO:0000256" key="1">
    <source>
        <dbReference type="SAM" id="Phobius"/>
    </source>
</evidence>
<dbReference type="Proteomes" id="UP000235162">
    <property type="component" value="Unassembled WGS sequence"/>
</dbReference>
<proteinExistence type="predicted"/>
<dbReference type="EMBL" id="PKUR01000001">
    <property type="protein sequence ID" value="PLW87883.1"/>
    <property type="molecule type" value="Genomic_DNA"/>
</dbReference>
<reference evidence="2 3" key="1">
    <citation type="submission" date="2018-01" db="EMBL/GenBank/DDBJ databases">
        <title>The draft genome sequence of Halioglobus japonicus S1-36.</title>
        <authorList>
            <person name="Du Z.-J."/>
            <person name="Shi M.-J."/>
        </authorList>
    </citation>
    <scope>NUCLEOTIDE SEQUENCE [LARGE SCALE GENOMIC DNA]</scope>
    <source>
        <strain evidence="2 3">S1-36</strain>
    </source>
</reference>
<protein>
    <submittedName>
        <fullName evidence="2">Uncharacterized protein</fullName>
    </submittedName>
</protein>
<sequence>MAHDDFYWGPLARGIFIMLLWCTLLVGRFYPMHLMWYVPMLIFLGLFLRPLLIRTGLHHIFSVLAAKPGDYIWEKRTRKRRAEVERRERDKRYRYRREKDPRLPKNW</sequence>
<dbReference type="KEGG" id="hja:BST95_13425"/>
<dbReference type="AlphaFoldDB" id="A0AAP8MHF9"/>
<keyword evidence="1" id="KW-0472">Membrane</keyword>
<name>A0AAP8MHF9_9GAMM</name>
<dbReference type="RefSeq" id="WP_084200114.1">
    <property type="nucleotide sequence ID" value="NZ_BMYL01000001.1"/>
</dbReference>
<feature type="transmembrane region" description="Helical" evidence="1">
    <location>
        <begin position="6"/>
        <end position="27"/>
    </location>
</feature>
<evidence type="ECO:0000313" key="2">
    <source>
        <dbReference type="EMBL" id="PLW87883.1"/>
    </source>
</evidence>
<organism evidence="2 3">
    <name type="scientific">Halioglobus japonicus</name>
    <dbReference type="NCBI Taxonomy" id="930805"/>
    <lineage>
        <taxon>Bacteria</taxon>
        <taxon>Pseudomonadati</taxon>
        <taxon>Pseudomonadota</taxon>
        <taxon>Gammaproteobacteria</taxon>
        <taxon>Cellvibrionales</taxon>
        <taxon>Halieaceae</taxon>
        <taxon>Halioglobus</taxon>
    </lineage>
</organism>